<accession>A0A926DI86</accession>
<dbReference type="PANTHER" id="PTHR35145:SF1">
    <property type="entry name" value="CYTOPLASMIC PROTEIN"/>
    <property type="match status" value="1"/>
</dbReference>
<dbReference type="AlphaFoldDB" id="A0A926DI86"/>
<evidence type="ECO:0000313" key="2">
    <source>
        <dbReference type="Proteomes" id="UP000617951"/>
    </source>
</evidence>
<dbReference type="EMBL" id="JACRSS010000002">
    <property type="protein sequence ID" value="MBC8538588.1"/>
    <property type="molecule type" value="Genomic_DNA"/>
</dbReference>
<comment type="caution">
    <text evidence="1">The sequence shown here is derived from an EMBL/GenBank/DDBJ whole genome shotgun (WGS) entry which is preliminary data.</text>
</comment>
<dbReference type="Gene3D" id="3.90.1150.30">
    <property type="match status" value="1"/>
</dbReference>
<keyword evidence="1" id="KW-0238">DNA-binding</keyword>
<reference evidence="1" key="1">
    <citation type="submission" date="2020-08" db="EMBL/GenBank/DDBJ databases">
        <title>Genome public.</title>
        <authorList>
            <person name="Liu C."/>
            <person name="Sun Q."/>
        </authorList>
    </citation>
    <scope>NUCLEOTIDE SEQUENCE</scope>
    <source>
        <strain evidence="1">NSJ-63</strain>
    </source>
</reference>
<dbReference type="SUPFAM" id="SSF142906">
    <property type="entry name" value="YjbR-like"/>
    <property type="match status" value="1"/>
</dbReference>
<organism evidence="1 2">
    <name type="scientific">Guopingia tenuis</name>
    <dbReference type="NCBI Taxonomy" id="2763656"/>
    <lineage>
        <taxon>Bacteria</taxon>
        <taxon>Bacillati</taxon>
        <taxon>Bacillota</taxon>
        <taxon>Clostridia</taxon>
        <taxon>Christensenellales</taxon>
        <taxon>Christensenellaceae</taxon>
        <taxon>Guopingia</taxon>
    </lineage>
</organism>
<dbReference type="PANTHER" id="PTHR35145">
    <property type="entry name" value="CYTOPLASMIC PROTEIN-RELATED"/>
    <property type="match status" value="1"/>
</dbReference>
<dbReference type="GO" id="GO:0003677">
    <property type="term" value="F:DNA binding"/>
    <property type="evidence" value="ECO:0007669"/>
    <property type="project" value="UniProtKB-KW"/>
</dbReference>
<protein>
    <submittedName>
        <fullName evidence="1">MmcQ/YjbR family DNA-binding protein</fullName>
    </submittedName>
</protein>
<dbReference type="RefSeq" id="WP_249280319.1">
    <property type="nucleotide sequence ID" value="NZ_JACRSS010000002.1"/>
</dbReference>
<dbReference type="Pfam" id="PF04237">
    <property type="entry name" value="YjbR"/>
    <property type="match status" value="1"/>
</dbReference>
<dbReference type="InterPro" id="IPR058532">
    <property type="entry name" value="YjbR/MT2646/Rv2570-like"/>
</dbReference>
<dbReference type="InterPro" id="IPR038056">
    <property type="entry name" value="YjbR-like_sf"/>
</dbReference>
<name>A0A926DI86_9FIRM</name>
<keyword evidence="2" id="KW-1185">Reference proteome</keyword>
<sequence length="222" mass="24867">MLDIPGIFQNKALIPEQALEFGFVEENETYIRTSKILNGQFYLTIRLRNSGLPDARVFDAESGEEYVLIHLAEAAGAFVGMVAEACERELQEVAAHCFETRVFQSRQAQEIIAYAQTRYGDSPEFLWKKFPNNAVFRRADTGKWYGAILTASHAKLGLAGDGTAEILDLRAAPEDVARLTAGGKYLPGYHMNKKHWITVCLDGRISLEEICARMEKSYILAK</sequence>
<dbReference type="Proteomes" id="UP000617951">
    <property type="component" value="Unassembled WGS sequence"/>
</dbReference>
<dbReference type="InterPro" id="IPR007351">
    <property type="entry name" value="YjbR"/>
</dbReference>
<evidence type="ECO:0000313" key="1">
    <source>
        <dbReference type="EMBL" id="MBC8538588.1"/>
    </source>
</evidence>
<gene>
    <name evidence="1" type="ORF">H8693_06535</name>
</gene>
<proteinExistence type="predicted"/>